<dbReference type="InterPro" id="IPR004360">
    <property type="entry name" value="Glyas_Fos-R_dOase_dom"/>
</dbReference>
<keyword evidence="3" id="KW-1185">Reference proteome</keyword>
<evidence type="ECO:0000313" key="2">
    <source>
        <dbReference type="EMBL" id="VFS83032.1"/>
    </source>
</evidence>
<keyword evidence="2" id="KW-0808">Transferase</keyword>
<proteinExistence type="predicted"/>
<dbReference type="EC" id="2.5.1.18" evidence="2"/>
<dbReference type="EMBL" id="CAADJD010000025">
    <property type="protein sequence ID" value="VFS83032.1"/>
    <property type="molecule type" value="Genomic_DNA"/>
</dbReference>
<organism evidence="2 3">
    <name type="scientific">Kluyvera cryocrescens</name>
    <name type="common">Kluyvera citrophila</name>
    <dbReference type="NCBI Taxonomy" id="580"/>
    <lineage>
        <taxon>Bacteria</taxon>
        <taxon>Pseudomonadati</taxon>
        <taxon>Pseudomonadota</taxon>
        <taxon>Gammaproteobacteria</taxon>
        <taxon>Enterobacterales</taxon>
        <taxon>Enterobacteriaceae</taxon>
        <taxon>Kluyvera</taxon>
    </lineage>
</organism>
<dbReference type="InterPro" id="IPR029068">
    <property type="entry name" value="Glyas_Bleomycin-R_OHBP_Dase"/>
</dbReference>
<dbReference type="PROSITE" id="PS51819">
    <property type="entry name" value="VOC"/>
    <property type="match status" value="1"/>
</dbReference>
<dbReference type="AlphaFoldDB" id="A0A485CEC0"/>
<reference evidence="2 3" key="1">
    <citation type="submission" date="2019-03" db="EMBL/GenBank/DDBJ databases">
        <authorList>
            <consortium name="Pathogen Informatics"/>
        </authorList>
    </citation>
    <scope>NUCLEOTIDE SEQUENCE [LARGE SCALE GENOMIC DNA]</scope>
    <source>
        <strain evidence="2 3">NCTC12993</strain>
    </source>
</reference>
<sequence length="139" mass="14839">MLSGLNHLTLAVSDLPASVAFYQQLPGMRLHARWDGGAYLSCGALWLCLSLDAQRRITAPEESDYTHYAFSVAAEQFAEVCAKLAENGSWCGRRIAAKGSRTIFSTRTAISSNCTSAASLSGWPPAGSGPMPGMVFYDA</sequence>
<gene>
    <name evidence="2" type="primary">fosA</name>
    <name evidence="2" type="ORF">NCTC12993_06303</name>
</gene>
<accession>A0A485CEC0</accession>
<feature type="domain" description="VOC" evidence="1">
    <location>
        <begin position="4"/>
        <end position="120"/>
    </location>
</feature>
<dbReference type="InterPro" id="IPR037523">
    <property type="entry name" value="VOC_core"/>
</dbReference>
<dbReference type="Gene3D" id="3.10.180.10">
    <property type="entry name" value="2,3-Dihydroxybiphenyl 1,2-Dioxygenase, domain 1"/>
    <property type="match status" value="1"/>
</dbReference>
<protein>
    <submittedName>
        <fullName evidence="2">Glutathione transferase fosA</fullName>
        <ecNumber evidence="2">2.5.1.18</ecNumber>
    </submittedName>
</protein>
<dbReference type="GO" id="GO:0004364">
    <property type="term" value="F:glutathione transferase activity"/>
    <property type="evidence" value="ECO:0007669"/>
    <property type="project" value="UniProtKB-EC"/>
</dbReference>
<evidence type="ECO:0000259" key="1">
    <source>
        <dbReference type="PROSITE" id="PS51819"/>
    </source>
</evidence>
<dbReference type="Pfam" id="PF00903">
    <property type="entry name" value="Glyoxalase"/>
    <property type="match status" value="1"/>
</dbReference>
<dbReference type="SUPFAM" id="SSF54593">
    <property type="entry name" value="Glyoxalase/Bleomycin resistance protein/Dihydroxybiphenyl dioxygenase"/>
    <property type="match status" value="1"/>
</dbReference>
<dbReference type="Proteomes" id="UP000401081">
    <property type="component" value="Unassembled WGS sequence"/>
</dbReference>
<evidence type="ECO:0000313" key="3">
    <source>
        <dbReference type="Proteomes" id="UP000401081"/>
    </source>
</evidence>
<name>A0A485CEC0_KLUCR</name>